<dbReference type="AlphaFoldDB" id="A0A3N0VKY4"/>
<dbReference type="GO" id="GO:2000143">
    <property type="term" value="P:negative regulation of DNA-templated transcription initiation"/>
    <property type="evidence" value="ECO:0007669"/>
    <property type="project" value="TreeGrafter"/>
</dbReference>
<evidence type="ECO:0000256" key="3">
    <source>
        <dbReference type="ARBA" id="ARBA00022737"/>
    </source>
</evidence>
<dbReference type="InterPro" id="IPR035642">
    <property type="entry name" value="MraZ_N"/>
</dbReference>
<evidence type="ECO:0000256" key="7">
    <source>
        <dbReference type="HAMAP-Rule" id="MF_01008"/>
    </source>
</evidence>
<dbReference type="GO" id="GO:0009295">
    <property type="term" value="C:nucleoid"/>
    <property type="evidence" value="ECO:0007669"/>
    <property type="project" value="UniProtKB-SubCell"/>
</dbReference>
<comment type="subunit">
    <text evidence="7">Forms oligomers.</text>
</comment>
<dbReference type="GO" id="GO:0000976">
    <property type="term" value="F:transcription cis-regulatory region binding"/>
    <property type="evidence" value="ECO:0007669"/>
    <property type="project" value="TreeGrafter"/>
</dbReference>
<dbReference type="CDD" id="cd16320">
    <property type="entry name" value="MraZ_N"/>
    <property type="match status" value="1"/>
</dbReference>
<keyword evidence="3" id="KW-0677">Repeat</keyword>
<keyword evidence="2 7" id="KW-0963">Cytoplasm</keyword>
<protein>
    <recommendedName>
        <fullName evidence="1 7">Transcriptional regulator MraZ</fullName>
    </recommendedName>
</protein>
<evidence type="ECO:0000313" key="10">
    <source>
        <dbReference type="Proteomes" id="UP000282106"/>
    </source>
</evidence>
<dbReference type="HAMAP" id="MF_01008">
    <property type="entry name" value="MraZ"/>
    <property type="match status" value="1"/>
</dbReference>
<dbReference type="PANTHER" id="PTHR34701">
    <property type="entry name" value="TRANSCRIPTIONAL REGULATOR MRAZ"/>
    <property type="match status" value="1"/>
</dbReference>
<evidence type="ECO:0000313" key="9">
    <source>
        <dbReference type="EMBL" id="ROH93429.1"/>
    </source>
</evidence>
<dbReference type="GO" id="GO:0005737">
    <property type="term" value="C:cytoplasm"/>
    <property type="evidence" value="ECO:0007669"/>
    <property type="project" value="UniProtKB-UniRule"/>
</dbReference>
<dbReference type="RefSeq" id="WP_123210284.1">
    <property type="nucleotide sequence ID" value="NZ_RJVO01000001.1"/>
</dbReference>
<dbReference type="SUPFAM" id="SSF89447">
    <property type="entry name" value="AbrB/MazE/MraZ-like"/>
    <property type="match status" value="1"/>
</dbReference>
<dbReference type="Pfam" id="PF02381">
    <property type="entry name" value="MraZ"/>
    <property type="match status" value="2"/>
</dbReference>
<accession>A0A3N0VKY4</accession>
<dbReference type="CDD" id="cd16321">
    <property type="entry name" value="MraZ_C"/>
    <property type="match status" value="1"/>
</dbReference>
<evidence type="ECO:0000256" key="4">
    <source>
        <dbReference type="ARBA" id="ARBA00023015"/>
    </source>
</evidence>
<evidence type="ECO:0000256" key="5">
    <source>
        <dbReference type="ARBA" id="ARBA00023125"/>
    </source>
</evidence>
<evidence type="ECO:0000256" key="6">
    <source>
        <dbReference type="ARBA" id="ARBA00023163"/>
    </source>
</evidence>
<dbReference type="InterPro" id="IPR003444">
    <property type="entry name" value="MraZ"/>
</dbReference>
<dbReference type="InterPro" id="IPR038619">
    <property type="entry name" value="MraZ_sf"/>
</dbReference>
<dbReference type="Gene3D" id="3.40.1550.20">
    <property type="entry name" value="Transcriptional regulator MraZ domain"/>
    <property type="match status" value="1"/>
</dbReference>
<comment type="similarity">
    <text evidence="7">Belongs to the MraZ family.</text>
</comment>
<comment type="subcellular location">
    <subcellularLocation>
        <location evidence="7">Cytoplasm</location>
        <location evidence="7">Nucleoid</location>
    </subcellularLocation>
</comment>
<evidence type="ECO:0000256" key="2">
    <source>
        <dbReference type="ARBA" id="ARBA00022490"/>
    </source>
</evidence>
<feature type="domain" description="SpoVT-AbrB" evidence="8">
    <location>
        <begin position="5"/>
        <end position="50"/>
    </location>
</feature>
<organism evidence="9 10">
    <name type="scientific">Stagnimonas aquatica</name>
    <dbReference type="NCBI Taxonomy" id="2689987"/>
    <lineage>
        <taxon>Bacteria</taxon>
        <taxon>Pseudomonadati</taxon>
        <taxon>Pseudomonadota</taxon>
        <taxon>Gammaproteobacteria</taxon>
        <taxon>Nevskiales</taxon>
        <taxon>Nevskiaceae</taxon>
        <taxon>Stagnimonas</taxon>
    </lineage>
</organism>
<gene>
    <name evidence="7" type="primary">mraZ</name>
    <name evidence="9" type="ORF">ED208_02605</name>
</gene>
<comment type="caution">
    <text evidence="9">The sequence shown here is derived from an EMBL/GenBank/DDBJ whole genome shotgun (WGS) entry which is preliminary data.</text>
</comment>
<feature type="domain" description="SpoVT-AbrB" evidence="8">
    <location>
        <begin position="79"/>
        <end position="120"/>
    </location>
</feature>
<evidence type="ECO:0000256" key="1">
    <source>
        <dbReference type="ARBA" id="ARBA00013860"/>
    </source>
</evidence>
<dbReference type="PANTHER" id="PTHR34701:SF1">
    <property type="entry name" value="TRANSCRIPTIONAL REGULATOR MRAZ"/>
    <property type="match status" value="1"/>
</dbReference>
<dbReference type="GO" id="GO:0003700">
    <property type="term" value="F:DNA-binding transcription factor activity"/>
    <property type="evidence" value="ECO:0007669"/>
    <property type="project" value="UniProtKB-UniRule"/>
</dbReference>
<dbReference type="Proteomes" id="UP000282106">
    <property type="component" value="Unassembled WGS sequence"/>
</dbReference>
<sequence>MFSGNHAVTIDEKGRMAVPARFRAALLSEAQGQLSLTRTPDGLRLYPQPVFEHIAKNVIPNHHDLKQRAALRLQFVGEAMAVEMDAQGRVLVPAQYRAELGSSAVLVGQVDFFALYSEAGWAARRSAVADDYSAAFAALDI</sequence>
<keyword evidence="6 7" id="KW-0804">Transcription</keyword>
<reference evidence="9 10" key="1">
    <citation type="submission" date="2018-10" db="EMBL/GenBank/DDBJ databases">
        <authorList>
            <person name="Chen W.-M."/>
        </authorList>
    </citation>
    <scope>NUCLEOTIDE SEQUENCE [LARGE SCALE GENOMIC DNA]</scope>
    <source>
        <strain evidence="9 10">THS-13</strain>
    </source>
</reference>
<keyword evidence="5 7" id="KW-0238">DNA-binding</keyword>
<proteinExistence type="inferred from homology"/>
<keyword evidence="4 7" id="KW-0805">Transcription regulation</keyword>
<dbReference type="InterPro" id="IPR037914">
    <property type="entry name" value="SpoVT-AbrB_sf"/>
</dbReference>
<dbReference type="InterPro" id="IPR007159">
    <property type="entry name" value="SpoVT-AbrB_dom"/>
</dbReference>
<dbReference type="PROSITE" id="PS51740">
    <property type="entry name" value="SPOVT_ABRB"/>
    <property type="match status" value="2"/>
</dbReference>
<dbReference type="FunCoup" id="A0A3N0VKY4">
    <property type="interactions" value="214"/>
</dbReference>
<dbReference type="EMBL" id="RJVO01000001">
    <property type="protein sequence ID" value="ROH93429.1"/>
    <property type="molecule type" value="Genomic_DNA"/>
</dbReference>
<name>A0A3N0VKY4_9GAMM</name>
<dbReference type="InterPro" id="IPR035644">
    <property type="entry name" value="MraZ_C"/>
</dbReference>
<dbReference type="InterPro" id="IPR020603">
    <property type="entry name" value="MraZ_dom"/>
</dbReference>
<evidence type="ECO:0000259" key="8">
    <source>
        <dbReference type="PROSITE" id="PS51740"/>
    </source>
</evidence>
<dbReference type="InParanoid" id="A0A3N0VKY4"/>
<keyword evidence="10" id="KW-1185">Reference proteome</keyword>